<feature type="domain" description="SEFIR" evidence="1">
    <location>
        <begin position="3"/>
        <end position="139"/>
    </location>
</feature>
<dbReference type="AlphaFoldDB" id="A0AB33WNF7"/>
<gene>
    <name evidence="2" type="ORF">PchlO6_1500</name>
</gene>
<comment type="caution">
    <text evidence="2">The sequence shown here is derived from an EMBL/GenBank/DDBJ whole genome shotgun (WGS) entry which is preliminary data.</text>
</comment>
<sequence>MKDPKVFISYSWSSPSHERWVLDLAENLMASGIEVKLDKWDLKPGQDSVAFMESMVTDDSIDKVIIICDKTYSEKADGRRGGVGTETQIISKKVYEQVNQERFIAVIAEKDEEGKAFTPTFYHSRLYIDLSEPESYSDGFEALIRCIYGQPQYQRPQLGKKPDFLTKEISISLGTTPLAKRAIAAIKEGKTTATAAFEEYLSTYSENLERIRLKHQDAILFDEQVVSSITEFVPCRNELLQVITNAARHLPQQETAEHLHRFLESILKYHEAPKNSGSWGSTDFDNYNFIVHEIFLYTVTICLKYNKVEITAQLLDKPYYVDSRRTDAYLTSHECFYKDTGSLEQRNRRLDLNRRSLSADLTKELSNTSGLDFSNLMQADFILFLRCEIHQSGHWWPKTLVYLGHYPGAFEMFARSASAAYFETLKRILYINGKGELASFVEAAAQRGSNYYGFGHWSIDFKRLMNLDELARLP</sequence>
<organism evidence="2 3">
    <name type="scientific">Pseudomonas chlororaphis O6</name>
    <dbReference type="NCBI Taxonomy" id="1037915"/>
    <lineage>
        <taxon>Bacteria</taxon>
        <taxon>Pseudomonadati</taxon>
        <taxon>Pseudomonadota</taxon>
        <taxon>Gammaproteobacteria</taxon>
        <taxon>Pseudomonadales</taxon>
        <taxon>Pseudomonadaceae</taxon>
        <taxon>Pseudomonas</taxon>
    </lineage>
</organism>
<evidence type="ECO:0000313" key="3">
    <source>
        <dbReference type="Proteomes" id="UP000003790"/>
    </source>
</evidence>
<evidence type="ECO:0000259" key="1">
    <source>
        <dbReference type="PROSITE" id="PS51534"/>
    </source>
</evidence>
<dbReference type="SUPFAM" id="SSF52200">
    <property type="entry name" value="Toll/Interleukin receptor TIR domain"/>
    <property type="match status" value="1"/>
</dbReference>
<name>A0AB33WNF7_9PSED</name>
<dbReference type="RefSeq" id="WP_009047493.1">
    <property type="nucleotide sequence ID" value="NZ_CM001490.1"/>
</dbReference>
<dbReference type="PROSITE" id="PS51534">
    <property type="entry name" value="SEFIR"/>
    <property type="match status" value="1"/>
</dbReference>
<evidence type="ECO:0000313" key="2">
    <source>
        <dbReference type="EMBL" id="EIM14618.1"/>
    </source>
</evidence>
<proteinExistence type="predicted"/>
<dbReference type="InterPro" id="IPR035897">
    <property type="entry name" value="Toll_tir_struct_dom_sf"/>
</dbReference>
<protein>
    <submittedName>
        <fullName evidence="2">SEFIR domain protein</fullName>
    </submittedName>
</protein>
<dbReference type="Pfam" id="PF08357">
    <property type="entry name" value="SEFIR"/>
    <property type="match status" value="1"/>
</dbReference>
<dbReference type="Proteomes" id="UP000003790">
    <property type="component" value="Chromosome"/>
</dbReference>
<accession>A0AB33WNF7</accession>
<dbReference type="EMBL" id="AHOT01000027">
    <property type="protein sequence ID" value="EIM14618.1"/>
    <property type="molecule type" value="Genomic_DNA"/>
</dbReference>
<dbReference type="Gene3D" id="3.40.50.10140">
    <property type="entry name" value="Toll/interleukin-1 receptor homology (TIR) domain"/>
    <property type="match status" value="1"/>
</dbReference>
<dbReference type="InterPro" id="IPR013568">
    <property type="entry name" value="SEFIR_dom"/>
</dbReference>
<reference evidence="2 3" key="1">
    <citation type="journal article" date="2012" name="PLoS Genet.">
        <title>Comparative Genomics of Plant-Associated Pseudomonas spp.: Insights into Diversity and Inheritance of Traits Involved in Multitrophic Interactions.</title>
        <authorList>
            <person name="Loper J.E."/>
            <person name="Hassan K.A."/>
            <person name="Mavrodi D.V."/>
            <person name="Davis E.W.II."/>
            <person name="Lim C.K."/>
            <person name="Shaffer B.T."/>
            <person name="Elbourne L.D."/>
            <person name="Stockwell V.O."/>
            <person name="Hartney S.L."/>
            <person name="Breakwell K."/>
            <person name="Henkels M.D."/>
            <person name="Tetu S.G."/>
            <person name="Rangel L.I."/>
            <person name="Kidarsa T.A."/>
            <person name="Wilson N.L."/>
            <person name="van de Mortel J.E."/>
            <person name="Song C."/>
            <person name="Blumhagen R."/>
            <person name="Radune D."/>
            <person name="Hostetler J.B."/>
            <person name="Brinkac L.M."/>
            <person name="Durkin A.S."/>
            <person name="Kluepfel D.A."/>
            <person name="Wechter W.P."/>
            <person name="Anderson A.J."/>
            <person name="Kim Y.C."/>
            <person name="Pierson L.S.III."/>
            <person name="Pierson E.A."/>
            <person name="Lindow S.E."/>
            <person name="Kobayashi D.Y."/>
            <person name="Raaijmakers J.M."/>
            <person name="Weller D.M."/>
            <person name="Thomashow L.S."/>
            <person name="Allen A.E."/>
            <person name="Paulsen I.T."/>
        </authorList>
    </citation>
    <scope>NUCLEOTIDE SEQUENCE [LARGE SCALE GENOMIC DNA]</scope>
    <source>
        <strain evidence="2 3">O6</strain>
    </source>
</reference>